<dbReference type="AlphaFoldDB" id="A0A975GLX7"/>
<organism evidence="1 2">
    <name type="scientific">Desulfonema magnum</name>
    <dbReference type="NCBI Taxonomy" id="45655"/>
    <lineage>
        <taxon>Bacteria</taxon>
        <taxon>Pseudomonadati</taxon>
        <taxon>Thermodesulfobacteriota</taxon>
        <taxon>Desulfobacteria</taxon>
        <taxon>Desulfobacterales</taxon>
        <taxon>Desulfococcaceae</taxon>
        <taxon>Desulfonema</taxon>
    </lineage>
</organism>
<sequence>MNKISKSYQEKLLKSLTDPDEAAAYLNAALDEGSDEVFLMALENVAEAQRRVSHSETKEGRKIRLSDLSEIFAGLRIRFVAQASAPKC</sequence>
<dbReference type="KEGG" id="dmm:dnm_022530"/>
<accession>A0A975GLX7</accession>
<dbReference type="RefSeq" id="WP_207681959.1">
    <property type="nucleotide sequence ID" value="NZ_CP061800.1"/>
</dbReference>
<keyword evidence="2" id="KW-1185">Reference proteome</keyword>
<dbReference type="Proteomes" id="UP000663722">
    <property type="component" value="Chromosome"/>
</dbReference>
<evidence type="ECO:0000313" key="1">
    <source>
        <dbReference type="EMBL" id="QTA86232.1"/>
    </source>
</evidence>
<evidence type="ECO:0000313" key="2">
    <source>
        <dbReference type="Proteomes" id="UP000663722"/>
    </source>
</evidence>
<protein>
    <submittedName>
        <fullName evidence="1">Uncharacterized protein</fullName>
    </submittedName>
</protein>
<reference evidence="1" key="1">
    <citation type="journal article" date="2021" name="Microb. Physiol.">
        <title>Proteogenomic Insights into the Physiology of Marine, Sulfate-Reducing, Filamentous Desulfonema limicola and Desulfonema magnum.</title>
        <authorList>
            <person name="Schnaars V."/>
            <person name="Wohlbrand L."/>
            <person name="Scheve S."/>
            <person name="Hinrichs C."/>
            <person name="Reinhardt R."/>
            <person name="Rabus R."/>
        </authorList>
    </citation>
    <scope>NUCLEOTIDE SEQUENCE</scope>
    <source>
        <strain evidence="1">4be13</strain>
    </source>
</reference>
<dbReference type="EMBL" id="CP061800">
    <property type="protein sequence ID" value="QTA86232.1"/>
    <property type="molecule type" value="Genomic_DNA"/>
</dbReference>
<proteinExistence type="predicted"/>
<gene>
    <name evidence="1" type="ORF">dnm_022530</name>
</gene>
<name>A0A975GLX7_9BACT</name>